<dbReference type="EMBL" id="LWRY01000151">
    <property type="protein sequence ID" value="OCX70963.1"/>
    <property type="molecule type" value="Genomic_DNA"/>
</dbReference>
<comment type="caution">
    <text evidence="6">The sequence shown here is derived from an EMBL/GenBank/DDBJ whole genome shotgun (WGS) entry which is preliminary data.</text>
</comment>
<feature type="domain" description="Transposase TnpC homeodomain" evidence="4">
    <location>
        <begin position="61"/>
        <end position="140"/>
    </location>
</feature>
<sequence>MKSRTPDSLPRHPDALRDLVLQLLREQEEKDTEHARQIAEHCRVIAQKDQHLSVRDETIARLEMTIAKLQRWRFGRRSEKLSPNQISLWEEALETEIAAVESELDAVLAESASTKREPKTPPRRHPGRMQLPDTLARVEVQHHPESCACAQCGAPLEIIGEEITEKLDYVPGHFQVIRHVRPKMACRPCGTLTSPVLPAQVIDKGLPTARTLAQVLTAKYLDHLPLYRQEGQYLRAGVPISRSTLCSWMGQGEYWLNILAGACKEALLMGSILHADETPLPVLHPGSGKTQKAYLWVYRSQADARHPVVVFDYAPDRKGIHPQRFLGDWQGILQTDDYSGYDALYRQGRITEAGCWAHVRRHFYDVNQSAPSPVAQNALLRIRKLYEIEAEIKDDPPERKAQARRERAGPWLESFHAWLTEVQMQVAPKSAIAKAIAYALQRWTALTLYLQEGRLSIDNNPVERALRGVAIGRKNYLFAGNDAGGERAAAFYTVIESCKLNSVEPFAYLCDVLDKLPTWPHKRLHELLPWNWTNPNIA</sequence>
<reference evidence="6" key="1">
    <citation type="journal article" date="2016" name="Int. J. Mol. Sci.">
        <title>Comparative genomics of the extreme acidophile Acidithiobacillus thiooxidans reveals intraspecific divergence and niche adaptation.</title>
        <authorList>
            <person name="Zhang X."/>
            <person name="Feng X."/>
            <person name="Tao J."/>
            <person name="Ma L."/>
            <person name="Xiao Y."/>
            <person name="Liang Y."/>
            <person name="Liu X."/>
            <person name="Yin H."/>
        </authorList>
    </citation>
    <scope>NUCLEOTIDE SEQUENCE [LARGE SCALE GENOMIC DNA]</scope>
    <source>
        <strain evidence="6">DXS-W</strain>
    </source>
</reference>
<dbReference type="Proteomes" id="UP000095008">
    <property type="component" value="Unassembled WGS sequence"/>
</dbReference>
<protein>
    <submittedName>
        <fullName evidence="6">Transposase</fullName>
    </submittedName>
</protein>
<dbReference type="InterPro" id="IPR024463">
    <property type="entry name" value="Transposase_TnpC_homeodom"/>
</dbReference>
<evidence type="ECO:0000313" key="7">
    <source>
        <dbReference type="Proteomes" id="UP000095008"/>
    </source>
</evidence>
<evidence type="ECO:0000259" key="4">
    <source>
        <dbReference type="Pfam" id="PF13007"/>
    </source>
</evidence>
<gene>
    <name evidence="6" type="ORF">A6M23_12965</name>
</gene>
<feature type="domain" description="Transposase IS66 central" evidence="2">
    <location>
        <begin position="204"/>
        <end position="486"/>
    </location>
</feature>
<dbReference type="PANTHER" id="PTHR33678">
    <property type="entry name" value="BLL1576 PROTEIN"/>
    <property type="match status" value="1"/>
</dbReference>
<dbReference type="PANTHER" id="PTHR33678:SF1">
    <property type="entry name" value="BLL1576 PROTEIN"/>
    <property type="match status" value="1"/>
</dbReference>
<feature type="domain" description="Transposase IS66 zinc-finger binding" evidence="3">
    <location>
        <begin position="147"/>
        <end position="190"/>
    </location>
</feature>
<dbReference type="InterPro" id="IPR052344">
    <property type="entry name" value="Transposase-related"/>
</dbReference>
<dbReference type="NCBIfam" id="NF033517">
    <property type="entry name" value="transpos_IS66"/>
    <property type="match status" value="1"/>
</dbReference>
<feature type="domain" description="Transposase IS66 C-terminal" evidence="5">
    <location>
        <begin position="493"/>
        <end position="530"/>
    </location>
</feature>
<dbReference type="Pfam" id="PF13005">
    <property type="entry name" value="zf-IS66"/>
    <property type="match status" value="1"/>
</dbReference>
<evidence type="ECO:0000256" key="1">
    <source>
        <dbReference type="SAM" id="MobiDB-lite"/>
    </source>
</evidence>
<dbReference type="InterPro" id="IPR024474">
    <property type="entry name" value="Znf_dom_IS66"/>
</dbReference>
<feature type="region of interest" description="Disordered" evidence="1">
    <location>
        <begin position="109"/>
        <end position="129"/>
    </location>
</feature>
<evidence type="ECO:0000259" key="2">
    <source>
        <dbReference type="Pfam" id="PF03050"/>
    </source>
</evidence>
<dbReference type="InterPro" id="IPR004291">
    <property type="entry name" value="Transposase_IS66_central"/>
</dbReference>
<dbReference type="Pfam" id="PF13817">
    <property type="entry name" value="DDE_Tnp_IS66_C"/>
    <property type="match status" value="1"/>
</dbReference>
<accession>A0A1C2J4B2</accession>
<dbReference type="AlphaFoldDB" id="A0A1C2J4B2"/>
<dbReference type="RefSeq" id="WP_065974434.1">
    <property type="nucleotide sequence ID" value="NZ_LWRY01000151.1"/>
</dbReference>
<proteinExistence type="predicted"/>
<dbReference type="InterPro" id="IPR039552">
    <property type="entry name" value="IS66_C"/>
</dbReference>
<evidence type="ECO:0000259" key="5">
    <source>
        <dbReference type="Pfam" id="PF13817"/>
    </source>
</evidence>
<dbReference type="Pfam" id="PF13007">
    <property type="entry name" value="LZ_Tnp_IS66"/>
    <property type="match status" value="1"/>
</dbReference>
<name>A0A1C2J4B2_ACITH</name>
<dbReference type="Pfam" id="PF03050">
    <property type="entry name" value="DDE_Tnp_IS66"/>
    <property type="match status" value="1"/>
</dbReference>
<evidence type="ECO:0000259" key="3">
    <source>
        <dbReference type="Pfam" id="PF13005"/>
    </source>
</evidence>
<dbReference type="OrthoDB" id="5297451at2"/>
<keyword evidence="7" id="KW-1185">Reference proteome</keyword>
<evidence type="ECO:0000313" key="6">
    <source>
        <dbReference type="EMBL" id="OCX70963.1"/>
    </source>
</evidence>
<organism evidence="6 7">
    <name type="scientific">Acidithiobacillus thiooxidans</name>
    <name type="common">Thiobacillus thiooxidans</name>
    <dbReference type="NCBI Taxonomy" id="930"/>
    <lineage>
        <taxon>Bacteria</taxon>
        <taxon>Pseudomonadati</taxon>
        <taxon>Pseudomonadota</taxon>
        <taxon>Acidithiobacillia</taxon>
        <taxon>Acidithiobacillales</taxon>
        <taxon>Acidithiobacillaceae</taxon>
        <taxon>Acidithiobacillus</taxon>
    </lineage>
</organism>